<evidence type="ECO:0000256" key="4">
    <source>
        <dbReference type="ARBA" id="ARBA00023136"/>
    </source>
</evidence>
<dbReference type="Proteomes" id="UP000193642">
    <property type="component" value="Unassembled WGS sequence"/>
</dbReference>
<keyword evidence="3" id="KW-1133">Transmembrane helix</keyword>
<keyword evidence="2" id="KW-0812">Transmembrane</keyword>
<organism evidence="5 6">
    <name type="scientific">Rhizoclosmatium globosum</name>
    <dbReference type="NCBI Taxonomy" id="329046"/>
    <lineage>
        <taxon>Eukaryota</taxon>
        <taxon>Fungi</taxon>
        <taxon>Fungi incertae sedis</taxon>
        <taxon>Chytridiomycota</taxon>
        <taxon>Chytridiomycota incertae sedis</taxon>
        <taxon>Chytridiomycetes</taxon>
        <taxon>Chytridiales</taxon>
        <taxon>Chytriomycetaceae</taxon>
        <taxon>Rhizoclosmatium</taxon>
    </lineage>
</organism>
<dbReference type="AlphaFoldDB" id="A0A1Y2B740"/>
<dbReference type="OrthoDB" id="2105416at2759"/>
<dbReference type="EMBL" id="MCGO01000081">
    <property type="protein sequence ID" value="ORY30661.1"/>
    <property type="molecule type" value="Genomic_DNA"/>
</dbReference>
<name>A0A1Y2B740_9FUNG</name>
<evidence type="ECO:0000313" key="5">
    <source>
        <dbReference type="EMBL" id="ORY30661.1"/>
    </source>
</evidence>
<evidence type="ECO:0000256" key="2">
    <source>
        <dbReference type="ARBA" id="ARBA00022692"/>
    </source>
</evidence>
<dbReference type="SUPFAM" id="SSF103506">
    <property type="entry name" value="Mitochondrial carrier"/>
    <property type="match status" value="1"/>
</dbReference>
<dbReference type="InterPro" id="IPR023395">
    <property type="entry name" value="MCP_dom_sf"/>
</dbReference>
<sequence length="175" mass="19097">MFCLDFITSFAAHHVLVSFAPESIASDSRFQYSAACLAGLTSAIVLYPFDLVRKATVPSNQTTFAMSTIPFATCYLGIYFVNRDAESVPSRVKWAVVSSVVGVAVELPFDAAKWGMFRNASRVTTSAVMTTVLRVPLAVGLLLAYDQFGIGIRKSAETQIQWHASDILRNTTNSE</sequence>
<evidence type="ECO:0000313" key="6">
    <source>
        <dbReference type="Proteomes" id="UP000193642"/>
    </source>
</evidence>
<keyword evidence="6" id="KW-1185">Reference proteome</keyword>
<proteinExistence type="predicted"/>
<reference evidence="5 6" key="1">
    <citation type="submission" date="2016-07" db="EMBL/GenBank/DDBJ databases">
        <title>Pervasive Adenine N6-methylation of Active Genes in Fungi.</title>
        <authorList>
            <consortium name="DOE Joint Genome Institute"/>
            <person name="Mondo S.J."/>
            <person name="Dannebaum R.O."/>
            <person name="Kuo R.C."/>
            <person name="Labutti K."/>
            <person name="Haridas S."/>
            <person name="Kuo A."/>
            <person name="Salamov A."/>
            <person name="Ahrendt S.R."/>
            <person name="Lipzen A."/>
            <person name="Sullivan W."/>
            <person name="Andreopoulos W.B."/>
            <person name="Clum A."/>
            <person name="Lindquist E."/>
            <person name="Daum C."/>
            <person name="Ramamoorthy G.K."/>
            <person name="Gryganskyi A."/>
            <person name="Culley D."/>
            <person name="Magnuson J.K."/>
            <person name="James T.Y."/>
            <person name="O'Malley M.A."/>
            <person name="Stajich J.E."/>
            <person name="Spatafora J.W."/>
            <person name="Visel A."/>
            <person name="Grigoriev I.V."/>
        </authorList>
    </citation>
    <scope>NUCLEOTIDE SEQUENCE [LARGE SCALE GENOMIC DNA]</scope>
    <source>
        <strain evidence="5 6">JEL800</strain>
    </source>
</reference>
<comment type="caution">
    <text evidence="5">The sequence shown here is derived from an EMBL/GenBank/DDBJ whole genome shotgun (WGS) entry which is preliminary data.</text>
</comment>
<dbReference type="GO" id="GO:0016020">
    <property type="term" value="C:membrane"/>
    <property type="evidence" value="ECO:0007669"/>
    <property type="project" value="UniProtKB-SubCell"/>
</dbReference>
<evidence type="ECO:0000256" key="1">
    <source>
        <dbReference type="ARBA" id="ARBA00004370"/>
    </source>
</evidence>
<gene>
    <name evidence="5" type="ORF">BCR33DRAFT_724200</name>
</gene>
<comment type="subcellular location">
    <subcellularLocation>
        <location evidence="1">Membrane</location>
    </subcellularLocation>
</comment>
<keyword evidence="4" id="KW-0472">Membrane</keyword>
<accession>A0A1Y2B740</accession>
<protein>
    <submittedName>
        <fullName evidence="5">Uncharacterized protein</fullName>
    </submittedName>
</protein>
<evidence type="ECO:0000256" key="3">
    <source>
        <dbReference type="ARBA" id="ARBA00022989"/>
    </source>
</evidence>